<organism evidence="1 2">
    <name type="scientific">Persicobacter psychrovividus</name>
    <dbReference type="NCBI Taxonomy" id="387638"/>
    <lineage>
        <taxon>Bacteria</taxon>
        <taxon>Pseudomonadati</taxon>
        <taxon>Bacteroidota</taxon>
        <taxon>Cytophagia</taxon>
        <taxon>Cytophagales</taxon>
        <taxon>Persicobacteraceae</taxon>
        <taxon>Persicobacter</taxon>
    </lineage>
</organism>
<dbReference type="Pfam" id="PF09907">
    <property type="entry name" value="HigB_toxin"/>
    <property type="match status" value="1"/>
</dbReference>
<protein>
    <recommendedName>
        <fullName evidence="3">Type II toxin-antitoxin system HigB family toxin</fullName>
    </recommendedName>
</protein>
<sequence>MLKKRNRIISKKRIHDFAQDHPDSLVPLKKWMITVESGSFSNFQDLKSAFRAPDKVGKNVVFNIGANKFRLVAKVEFYETGATFFIRGLFTHKAYDQQKIEKL</sequence>
<dbReference type="Proteomes" id="UP001354989">
    <property type="component" value="Plasmid pPP6"/>
</dbReference>
<proteinExistence type="predicted"/>
<dbReference type="InterPro" id="IPR018669">
    <property type="entry name" value="Toxin_HigB"/>
</dbReference>
<dbReference type="EMBL" id="AP025298">
    <property type="protein sequence ID" value="BDD02102.1"/>
    <property type="molecule type" value="Genomic_DNA"/>
</dbReference>
<evidence type="ECO:0000313" key="1">
    <source>
        <dbReference type="EMBL" id="BDD02102.1"/>
    </source>
</evidence>
<name>A0ABM7VMG0_9BACT</name>
<evidence type="ECO:0008006" key="3">
    <source>
        <dbReference type="Google" id="ProtNLM"/>
    </source>
</evidence>
<keyword evidence="1" id="KW-0614">Plasmid</keyword>
<reference evidence="1 2" key="1">
    <citation type="submission" date="2021-12" db="EMBL/GenBank/DDBJ databases">
        <title>Genome sequencing of bacteria with rrn-lacking chromosome and rrn-plasmid.</title>
        <authorList>
            <person name="Anda M."/>
            <person name="Iwasaki W."/>
        </authorList>
    </citation>
    <scope>NUCLEOTIDE SEQUENCE [LARGE SCALE GENOMIC DNA]</scope>
    <source>
        <strain evidence="1 2">NBRC 101262</strain>
        <plasmid evidence="1 2">pPP6</plasmid>
    </source>
</reference>
<keyword evidence="2" id="KW-1185">Reference proteome</keyword>
<dbReference type="RefSeq" id="WP_338399391.1">
    <property type="nucleotide sequence ID" value="NZ_AP025298.1"/>
</dbReference>
<evidence type="ECO:0000313" key="2">
    <source>
        <dbReference type="Proteomes" id="UP001354989"/>
    </source>
</evidence>
<geneLocation type="plasmid" evidence="1 2">
    <name>pPP6</name>
</geneLocation>
<accession>A0ABM7VMG0</accession>
<gene>
    <name evidence="1" type="ORF">PEPS_43820</name>
</gene>